<gene>
    <name evidence="1" type="ORF">Dpo_3c02150</name>
</gene>
<dbReference type="Proteomes" id="UP000014216">
    <property type="component" value="Unassembled WGS sequence"/>
</dbReference>
<protein>
    <submittedName>
        <fullName evidence="1">Uncharacterized protein</fullName>
    </submittedName>
</protein>
<evidence type="ECO:0000313" key="2">
    <source>
        <dbReference type="Proteomes" id="UP000014216"/>
    </source>
</evidence>
<proteinExistence type="predicted"/>
<sequence>MISSIHTNTVIPFQIVSRDPTPCWKSAHFHGRANFEPVSDPLQISIRFLQRSSTRIPISQSCDQLSFFRRENTGLPSSTFNTQWVSVCLSAGGIIDYVKRQRNAPSIPLAFWPRPVSIFGLSKITTFINSSHMLRIPSFIAPIWIDAPRVEVPSRLSLLA</sequence>
<accession>S0G612</accession>
<comment type="caution">
    <text evidence="1">The sequence shown here is derived from an EMBL/GenBank/DDBJ whole genome shotgun (WGS) entry which is preliminary data.</text>
</comment>
<name>S0G612_9BACT</name>
<dbReference type="EMBL" id="APJX01000003">
    <property type="protein sequence ID" value="EMS80072.1"/>
    <property type="molecule type" value="Genomic_DNA"/>
</dbReference>
<evidence type="ECO:0000313" key="1">
    <source>
        <dbReference type="EMBL" id="EMS80072.1"/>
    </source>
</evidence>
<keyword evidence="2" id="KW-1185">Reference proteome</keyword>
<organism evidence="1 2">
    <name type="scientific">Desulfotignum phosphitoxidans DSM 13687</name>
    <dbReference type="NCBI Taxonomy" id="1286635"/>
    <lineage>
        <taxon>Bacteria</taxon>
        <taxon>Pseudomonadati</taxon>
        <taxon>Thermodesulfobacteriota</taxon>
        <taxon>Desulfobacteria</taxon>
        <taxon>Desulfobacterales</taxon>
        <taxon>Desulfobacteraceae</taxon>
        <taxon>Desulfotignum</taxon>
    </lineage>
</organism>
<reference evidence="1 2" key="1">
    <citation type="journal article" date="2013" name="Genome Announc.">
        <title>Draft Genome Sequence of Desulfotignum phosphitoxidans DSM 13687 Strain FiPS-3.</title>
        <authorList>
            <person name="Poehlein A."/>
            <person name="Daniel R."/>
            <person name="Simeonova D.D."/>
        </authorList>
    </citation>
    <scope>NUCLEOTIDE SEQUENCE [LARGE SCALE GENOMIC DNA]</scope>
    <source>
        <strain evidence="1 2">DSM 13687</strain>
    </source>
</reference>
<dbReference type="AlphaFoldDB" id="S0G612"/>